<dbReference type="InterPro" id="IPR001929">
    <property type="entry name" value="Germin"/>
</dbReference>
<comment type="subcellular location">
    <subcellularLocation>
        <location evidence="1">Secreted</location>
    </subcellularLocation>
</comment>
<dbReference type="GO" id="GO:0030145">
    <property type="term" value="F:manganese ion binding"/>
    <property type="evidence" value="ECO:0007669"/>
    <property type="project" value="InterPro"/>
</dbReference>
<dbReference type="InterPro" id="IPR011051">
    <property type="entry name" value="RmlC_Cupin_sf"/>
</dbReference>
<dbReference type="InterPro" id="IPR006045">
    <property type="entry name" value="Cupin_1"/>
</dbReference>
<keyword evidence="5" id="KW-0464">Manganese</keyword>
<dbReference type="SMART" id="SM00835">
    <property type="entry name" value="Cupin_1"/>
    <property type="match status" value="1"/>
</dbReference>
<protein>
    <submittedName>
        <fullName evidence="8">RmlC-like cupin</fullName>
    </submittedName>
</protein>
<evidence type="ECO:0000256" key="2">
    <source>
        <dbReference type="ARBA" id="ARBA00007456"/>
    </source>
</evidence>
<evidence type="ECO:0000256" key="3">
    <source>
        <dbReference type="ARBA" id="ARBA00022525"/>
    </source>
</evidence>
<dbReference type="SUPFAM" id="SSF51182">
    <property type="entry name" value="RmlC-like cupins"/>
    <property type="match status" value="1"/>
</dbReference>
<evidence type="ECO:0000256" key="4">
    <source>
        <dbReference type="ARBA" id="ARBA00022723"/>
    </source>
</evidence>
<feature type="chain" id="PRO_5025469336" evidence="6">
    <location>
        <begin position="18"/>
        <end position="227"/>
    </location>
</feature>
<dbReference type="Proteomes" id="UP000799424">
    <property type="component" value="Unassembled WGS sequence"/>
</dbReference>
<accession>A0A6A6ZET4</accession>
<dbReference type="GO" id="GO:0005576">
    <property type="term" value="C:extracellular region"/>
    <property type="evidence" value="ECO:0007669"/>
    <property type="project" value="UniProtKB-SubCell"/>
</dbReference>
<reference evidence="8" key="1">
    <citation type="journal article" date="2020" name="Stud. Mycol.">
        <title>101 Dothideomycetes genomes: a test case for predicting lifestyles and emergence of pathogens.</title>
        <authorList>
            <person name="Haridas S."/>
            <person name="Albert R."/>
            <person name="Binder M."/>
            <person name="Bloem J."/>
            <person name="Labutti K."/>
            <person name="Salamov A."/>
            <person name="Andreopoulos B."/>
            <person name="Baker S."/>
            <person name="Barry K."/>
            <person name="Bills G."/>
            <person name="Bluhm B."/>
            <person name="Cannon C."/>
            <person name="Castanera R."/>
            <person name="Culley D."/>
            <person name="Daum C."/>
            <person name="Ezra D."/>
            <person name="Gonzalez J."/>
            <person name="Henrissat B."/>
            <person name="Kuo A."/>
            <person name="Liang C."/>
            <person name="Lipzen A."/>
            <person name="Lutzoni F."/>
            <person name="Magnuson J."/>
            <person name="Mondo S."/>
            <person name="Nolan M."/>
            <person name="Ohm R."/>
            <person name="Pangilinan J."/>
            <person name="Park H.-J."/>
            <person name="Ramirez L."/>
            <person name="Alfaro M."/>
            <person name="Sun H."/>
            <person name="Tritt A."/>
            <person name="Yoshinaga Y."/>
            <person name="Zwiers L.-H."/>
            <person name="Turgeon B."/>
            <person name="Goodwin S."/>
            <person name="Spatafora J."/>
            <person name="Crous P."/>
            <person name="Grigoriev I."/>
        </authorList>
    </citation>
    <scope>NUCLEOTIDE SEQUENCE</scope>
    <source>
        <strain evidence="8">CBS 113818</strain>
    </source>
</reference>
<dbReference type="CDD" id="cd02241">
    <property type="entry name" value="cupin_OxOx"/>
    <property type="match status" value="1"/>
</dbReference>
<feature type="signal peptide" evidence="6">
    <location>
        <begin position="1"/>
        <end position="17"/>
    </location>
</feature>
<feature type="domain" description="Cupin type-1" evidence="7">
    <location>
        <begin position="51"/>
        <end position="199"/>
    </location>
</feature>
<evidence type="ECO:0000256" key="5">
    <source>
        <dbReference type="ARBA" id="ARBA00023211"/>
    </source>
</evidence>
<dbReference type="Pfam" id="PF00190">
    <property type="entry name" value="Cupin_1"/>
    <property type="match status" value="1"/>
</dbReference>
<dbReference type="InterPro" id="IPR014710">
    <property type="entry name" value="RmlC-like_jellyroll"/>
</dbReference>
<evidence type="ECO:0000256" key="6">
    <source>
        <dbReference type="SAM" id="SignalP"/>
    </source>
</evidence>
<evidence type="ECO:0000256" key="1">
    <source>
        <dbReference type="ARBA" id="ARBA00004613"/>
    </source>
</evidence>
<organism evidence="8 9">
    <name type="scientific">Ophiobolus disseminans</name>
    <dbReference type="NCBI Taxonomy" id="1469910"/>
    <lineage>
        <taxon>Eukaryota</taxon>
        <taxon>Fungi</taxon>
        <taxon>Dikarya</taxon>
        <taxon>Ascomycota</taxon>
        <taxon>Pezizomycotina</taxon>
        <taxon>Dothideomycetes</taxon>
        <taxon>Pleosporomycetidae</taxon>
        <taxon>Pleosporales</taxon>
        <taxon>Pleosporineae</taxon>
        <taxon>Phaeosphaeriaceae</taxon>
        <taxon>Ophiobolus</taxon>
    </lineage>
</organism>
<keyword evidence="6" id="KW-0732">Signal</keyword>
<gene>
    <name evidence="8" type="ORF">CC86DRAFT_449992</name>
</gene>
<dbReference type="EMBL" id="MU006244">
    <property type="protein sequence ID" value="KAF2819642.1"/>
    <property type="molecule type" value="Genomic_DNA"/>
</dbReference>
<dbReference type="AlphaFoldDB" id="A0A6A6ZET4"/>
<dbReference type="Gene3D" id="2.60.120.10">
    <property type="entry name" value="Jelly Rolls"/>
    <property type="match status" value="1"/>
</dbReference>
<dbReference type="PANTHER" id="PTHR31238">
    <property type="entry name" value="GERMIN-LIKE PROTEIN SUBFAMILY 3 MEMBER 3"/>
    <property type="match status" value="1"/>
</dbReference>
<dbReference type="OrthoDB" id="1921208at2759"/>
<keyword evidence="4" id="KW-0479">Metal-binding</keyword>
<keyword evidence="3" id="KW-0964">Secreted</keyword>
<sequence length="227" mass="24168">MFAPIVFLTTLVSLVSAESRAKNPALNAALRTAASNYDRHDLLPKDSDWVHDFTKHTDFTSSVGAVLTADGASMPALQGLGMTVSLLKLAPCGMLPPHLHPRATNTVTAFTGNTTTWMIGENGVRTIVTQLTPMKMTIFPAGSLHVMQNVDCEPAILLSALNSDDAGTLNILPALWTVPEDIIRAGFGRKESFNPQEVGMAIPRVGTGAIIGSEECKKRCGIKPSEG</sequence>
<comment type="similarity">
    <text evidence="2">Belongs to the germin family.</text>
</comment>
<proteinExistence type="inferred from homology"/>
<keyword evidence="9" id="KW-1185">Reference proteome</keyword>
<evidence type="ECO:0000313" key="9">
    <source>
        <dbReference type="Proteomes" id="UP000799424"/>
    </source>
</evidence>
<evidence type="ECO:0000259" key="7">
    <source>
        <dbReference type="SMART" id="SM00835"/>
    </source>
</evidence>
<name>A0A6A6ZET4_9PLEO</name>
<evidence type="ECO:0000313" key="8">
    <source>
        <dbReference type="EMBL" id="KAF2819642.1"/>
    </source>
</evidence>